<evidence type="ECO:0000313" key="2">
    <source>
        <dbReference type="EMBL" id="KFO34941.1"/>
    </source>
</evidence>
<dbReference type="Proteomes" id="UP000028990">
    <property type="component" value="Unassembled WGS sequence"/>
</dbReference>
<feature type="compositionally biased region" description="Basic residues" evidence="1">
    <location>
        <begin position="83"/>
        <end position="98"/>
    </location>
</feature>
<dbReference type="EMBL" id="KN121896">
    <property type="protein sequence ID" value="KFO34941.1"/>
    <property type="molecule type" value="Genomic_DNA"/>
</dbReference>
<organism evidence="2 3">
    <name type="scientific">Fukomys damarensis</name>
    <name type="common">Damaraland mole rat</name>
    <name type="synonym">Cryptomys damarensis</name>
    <dbReference type="NCBI Taxonomy" id="885580"/>
    <lineage>
        <taxon>Eukaryota</taxon>
        <taxon>Metazoa</taxon>
        <taxon>Chordata</taxon>
        <taxon>Craniata</taxon>
        <taxon>Vertebrata</taxon>
        <taxon>Euteleostomi</taxon>
        <taxon>Mammalia</taxon>
        <taxon>Eutheria</taxon>
        <taxon>Euarchontoglires</taxon>
        <taxon>Glires</taxon>
        <taxon>Rodentia</taxon>
        <taxon>Hystricomorpha</taxon>
        <taxon>Bathyergidae</taxon>
        <taxon>Fukomys</taxon>
    </lineage>
</organism>
<name>A0A091EHJ4_FUKDA</name>
<dbReference type="SUPFAM" id="SSF54928">
    <property type="entry name" value="RNA-binding domain, RBD"/>
    <property type="match status" value="1"/>
</dbReference>
<keyword evidence="3" id="KW-1185">Reference proteome</keyword>
<feature type="region of interest" description="Disordered" evidence="1">
    <location>
        <begin position="129"/>
        <end position="170"/>
    </location>
</feature>
<dbReference type="GO" id="GO:0003676">
    <property type="term" value="F:nucleic acid binding"/>
    <property type="evidence" value="ECO:0007669"/>
    <property type="project" value="InterPro"/>
</dbReference>
<sequence>MLGEQEQGSAGVLPEESVTPADLEKVFADHKISYSGPFLVKSGYAFVDCPDEHWAMKAIETFSGKRTPTPRAREPRLLGSGRRPPHRSPLRPSKHRCLRALPPAPDGELGVPFASVPLDGGGCPGWWPRRRGVSGRPDDPDLGVTAKSSPFLAALDGPPVRTPPGALPRF</sequence>
<evidence type="ECO:0000313" key="3">
    <source>
        <dbReference type="Proteomes" id="UP000028990"/>
    </source>
</evidence>
<dbReference type="Gene3D" id="3.30.70.330">
    <property type="match status" value="1"/>
</dbReference>
<gene>
    <name evidence="2" type="ORF">H920_03643</name>
</gene>
<evidence type="ECO:0000256" key="1">
    <source>
        <dbReference type="SAM" id="MobiDB-lite"/>
    </source>
</evidence>
<dbReference type="AlphaFoldDB" id="A0A091EHJ4"/>
<reference evidence="2 3" key="1">
    <citation type="submission" date="2013-11" db="EMBL/GenBank/DDBJ databases">
        <title>The Damaraland mole rat (Fukomys damarensis) genome and evolution of African mole rats.</title>
        <authorList>
            <person name="Gladyshev V.N."/>
            <person name="Fang X."/>
        </authorList>
    </citation>
    <scope>NUCLEOTIDE SEQUENCE [LARGE SCALE GENOMIC DNA]</scope>
    <source>
        <tissue evidence="2">Liver</tissue>
    </source>
</reference>
<feature type="region of interest" description="Disordered" evidence="1">
    <location>
        <begin position="64"/>
        <end position="102"/>
    </location>
</feature>
<feature type="compositionally biased region" description="Pro residues" evidence="1">
    <location>
        <begin position="160"/>
        <end position="170"/>
    </location>
</feature>
<dbReference type="InterPro" id="IPR012677">
    <property type="entry name" value="Nucleotide-bd_a/b_plait_sf"/>
</dbReference>
<proteinExistence type="predicted"/>
<accession>A0A091EHJ4</accession>
<dbReference type="InterPro" id="IPR035979">
    <property type="entry name" value="RBD_domain_sf"/>
</dbReference>
<protein>
    <submittedName>
        <fullName evidence="2">Insulin-like growth factor 2 mRNA-binding protein 1</fullName>
    </submittedName>
</protein>